<dbReference type="InterPro" id="IPR006311">
    <property type="entry name" value="TAT_signal"/>
</dbReference>
<dbReference type="Gene3D" id="3.20.20.150">
    <property type="entry name" value="Divalent-metal-dependent TIM barrel enzymes"/>
    <property type="match status" value="1"/>
</dbReference>
<proteinExistence type="predicted"/>
<name>A0A1D3UVM2_TANFO</name>
<dbReference type="RefSeq" id="WP_060831870.1">
    <property type="nucleotide sequence ID" value="NZ_CAUTZR010000011.1"/>
</dbReference>
<dbReference type="SUPFAM" id="SSF51658">
    <property type="entry name" value="Xylose isomerase-like"/>
    <property type="match status" value="1"/>
</dbReference>
<protein>
    <submittedName>
        <fullName evidence="2">Xylose isomerase-like TIM barrel</fullName>
    </submittedName>
</protein>
<organism evidence="2 3">
    <name type="scientific">Tannerella forsythia</name>
    <name type="common">Bacteroides forsythus</name>
    <dbReference type="NCBI Taxonomy" id="28112"/>
    <lineage>
        <taxon>Bacteria</taxon>
        <taxon>Pseudomonadati</taxon>
        <taxon>Bacteroidota</taxon>
        <taxon>Bacteroidia</taxon>
        <taxon>Bacteroidales</taxon>
        <taxon>Tannerellaceae</taxon>
        <taxon>Tannerella</taxon>
    </lineage>
</organism>
<dbReference type="EMBL" id="FMMM01000078">
    <property type="protein sequence ID" value="SCQ24250.1"/>
    <property type="molecule type" value="Genomic_DNA"/>
</dbReference>
<dbReference type="Proteomes" id="UP000182057">
    <property type="component" value="Unassembled WGS sequence"/>
</dbReference>
<dbReference type="GO" id="GO:0016853">
    <property type="term" value="F:isomerase activity"/>
    <property type="evidence" value="ECO:0007669"/>
    <property type="project" value="UniProtKB-KW"/>
</dbReference>
<evidence type="ECO:0000313" key="2">
    <source>
        <dbReference type="EMBL" id="SCQ24250.1"/>
    </source>
</evidence>
<reference evidence="2 3" key="1">
    <citation type="submission" date="2016-09" db="EMBL/GenBank/DDBJ databases">
        <authorList>
            <person name="Capua I."/>
            <person name="De Benedictis P."/>
            <person name="Joannis T."/>
            <person name="Lombin L.H."/>
            <person name="Cattoli G."/>
        </authorList>
    </citation>
    <scope>NUCLEOTIDE SEQUENCE [LARGE SCALE GENOMIC DNA]</scope>
    <source>
        <strain evidence="2 3">UB20</strain>
    </source>
</reference>
<dbReference type="Pfam" id="PF01261">
    <property type="entry name" value="AP_endonuc_2"/>
    <property type="match status" value="1"/>
</dbReference>
<feature type="domain" description="Xylose isomerase-like TIM barrel" evidence="1">
    <location>
        <begin position="72"/>
        <end position="315"/>
    </location>
</feature>
<dbReference type="OrthoDB" id="127797at2"/>
<dbReference type="InterPro" id="IPR050312">
    <property type="entry name" value="IolE/XylAMocC-like"/>
</dbReference>
<sequence length="328" mass="36807">MKLSRRSFLAQSAAGIATGLGVPTFAANAVPEISGTASGKQQMQGRLKLAVSTYSYWGFRERKDSIESCILKAADMGIEGVDVLHRQMESEDNSYLQKLKRLAYENGIALVCLCIHQGWVNPDKEYRQRMVDHTIRCIRLAYKMGIPALRLNSGTWGTSGSFDNLMKARGIEKPVEGYTDNDAFGWVEDAIYKCLPIAEECGVTLALENHWGIAGTPEGMLRIKNDVRSNWLKLLVDTGNFLEEPYDKLAQVLPEAIFISAKTYNGGGTWYTLDLDYDRIIKQIYDVGFRGYLTLEFEGKENPDTAVPASIKMLKGYIDKYYTDYIAR</sequence>
<evidence type="ECO:0000313" key="3">
    <source>
        <dbReference type="Proteomes" id="UP000182057"/>
    </source>
</evidence>
<dbReference type="PROSITE" id="PS51318">
    <property type="entry name" value="TAT"/>
    <property type="match status" value="1"/>
</dbReference>
<gene>
    <name evidence="2" type="ORF">TFUB20_02393</name>
</gene>
<accession>A0A1D3UVM2</accession>
<evidence type="ECO:0000259" key="1">
    <source>
        <dbReference type="Pfam" id="PF01261"/>
    </source>
</evidence>
<keyword evidence="2" id="KW-0413">Isomerase</keyword>
<dbReference type="AlphaFoldDB" id="A0A1D3UVM2"/>
<dbReference type="PANTHER" id="PTHR12110:SF53">
    <property type="entry name" value="BLR5974 PROTEIN"/>
    <property type="match status" value="1"/>
</dbReference>
<dbReference type="InterPro" id="IPR036237">
    <property type="entry name" value="Xyl_isomerase-like_sf"/>
</dbReference>
<dbReference type="InterPro" id="IPR013022">
    <property type="entry name" value="Xyl_isomerase-like_TIM-brl"/>
</dbReference>
<dbReference type="PANTHER" id="PTHR12110">
    <property type="entry name" value="HYDROXYPYRUVATE ISOMERASE"/>
    <property type="match status" value="1"/>
</dbReference>